<dbReference type="InterPro" id="IPR050382">
    <property type="entry name" value="MFS_Na/Anion_cotransporter"/>
</dbReference>
<dbReference type="PANTHER" id="PTHR11662:SF399">
    <property type="entry name" value="FI19708P1-RELATED"/>
    <property type="match status" value="1"/>
</dbReference>
<feature type="transmembrane region" description="Helical" evidence="5">
    <location>
        <begin position="88"/>
        <end position="107"/>
    </location>
</feature>
<dbReference type="InterPro" id="IPR036259">
    <property type="entry name" value="MFS_trans_sf"/>
</dbReference>
<dbReference type="AlphaFoldDB" id="A0A0C2IVR2"/>
<dbReference type="GO" id="GO:0006820">
    <property type="term" value="P:monoatomic anion transport"/>
    <property type="evidence" value="ECO:0007669"/>
    <property type="project" value="TreeGrafter"/>
</dbReference>
<gene>
    <name evidence="6" type="ORF">RF11_13915</name>
</gene>
<dbReference type="PROSITE" id="PS51257">
    <property type="entry name" value="PROKAR_LIPOPROTEIN"/>
    <property type="match status" value="1"/>
</dbReference>
<dbReference type="Proteomes" id="UP000031668">
    <property type="component" value="Unassembled WGS sequence"/>
</dbReference>
<evidence type="ECO:0000313" key="6">
    <source>
        <dbReference type="EMBL" id="KII60942.1"/>
    </source>
</evidence>
<comment type="caution">
    <text evidence="6">The sequence shown here is derived from an EMBL/GenBank/DDBJ whole genome shotgun (WGS) entry which is preliminary data.</text>
</comment>
<protein>
    <submittedName>
        <fullName evidence="6">Vesicular glutamate transporter 1</fullName>
    </submittedName>
</protein>
<dbReference type="Gene3D" id="1.20.1250.20">
    <property type="entry name" value="MFS general substrate transporter like domains"/>
    <property type="match status" value="1"/>
</dbReference>
<feature type="transmembrane region" description="Helical" evidence="5">
    <location>
        <begin position="311"/>
        <end position="334"/>
    </location>
</feature>
<dbReference type="InterPro" id="IPR011701">
    <property type="entry name" value="MFS"/>
</dbReference>
<dbReference type="EMBL" id="JWZT01005390">
    <property type="protein sequence ID" value="KII60942.1"/>
    <property type="molecule type" value="Genomic_DNA"/>
</dbReference>
<feature type="transmembrane region" description="Helical" evidence="5">
    <location>
        <begin position="140"/>
        <end position="163"/>
    </location>
</feature>
<evidence type="ECO:0000256" key="3">
    <source>
        <dbReference type="ARBA" id="ARBA00022989"/>
    </source>
</evidence>
<feature type="transmembrane region" description="Helical" evidence="5">
    <location>
        <begin position="184"/>
        <end position="201"/>
    </location>
</feature>
<dbReference type="SUPFAM" id="SSF103473">
    <property type="entry name" value="MFS general substrate transporter"/>
    <property type="match status" value="1"/>
</dbReference>
<name>A0A0C2IVR2_THEKT</name>
<keyword evidence="3 5" id="KW-1133">Transmembrane helix</keyword>
<dbReference type="OMA" id="CHAWISE"/>
<keyword evidence="2 5" id="KW-0812">Transmembrane</keyword>
<dbReference type="GO" id="GO:0016020">
    <property type="term" value="C:membrane"/>
    <property type="evidence" value="ECO:0007669"/>
    <property type="project" value="UniProtKB-SubCell"/>
</dbReference>
<accession>A0A0C2IVR2</accession>
<feature type="transmembrane region" description="Helical" evidence="5">
    <location>
        <begin position="114"/>
        <end position="134"/>
    </location>
</feature>
<feature type="transmembrane region" description="Helical" evidence="5">
    <location>
        <begin position="272"/>
        <end position="291"/>
    </location>
</feature>
<keyword evidence="7" id="KW-1185">Reference proteome</keyword>
<feature type="transmembrane region" description="Helical" evidence="5">
    <location>
        <begin position="355"/>
        <end position="373"/>
    </location>
</feature>
<comment type="subcellular location">
    <subcellularLocation>
        <location evidence="1">Membrane</location>
        <topology evidence="1">Multi-pass membrane protein</topology>
    </subcellularLocation>
</comment>
<feature type="transmembrane region" description="Helical" evidence="5">
    <location>
        <begin position="393"/>
        <end position="412"/>
    </location>
</feature>
<evidence type="ECO:0000256" key="5">
    <source>
        <dbReference type="SAM" id="Phobius"/>
    </source>
</evidence>
<dbReference type="OrthoDB" id="2985014at2759"/>
<feature type="transmembrane region" description="Helical" evidence="5">
    <location>
        <begin position="207"/>
        <end position="227"/>
    </location>
</feature>
<proteinExistence type="predicted"/>
<dbReference type="Pfam" id="PF07690">
    <property type="entry name" value="MFS_1"/>
    <property type="match status" value="1"/>
</dbReference>
<evidence type="ECO:0000256" key="1">
    <source>
        <dbReference type="ARBA" id="ARBA00004141"/>
    </source>
</evidence>
<reference evidence="6 7" key="1">
    <citation type="journal article" date="2014" name="Genome Biol. Evol.">
        <title>The genome of the myxosporean Thelohanellus kitauei shows adaptations to nutrient acquisition within its fish host.</title>
        <authorList>
            <person name="Yang Y."/>
            <person name="Xiong J."/>
            <person name="Zhou Z."/>
            <person name="Huo F."/>
            <person name="Miao W."/>
            <person name="Ran C."/>
            <person name="Liu Y."/>
            <person name="Zhang J."/>
            <person name="Feng J."/>
            <person name="Wang M."/>
            <person name="Wang M."/>
            <person name="Wang L."/>
            <person name="Yao B."/>
        </authorList>
    </citation>
    <scope>NUCLEOTIDE SEQUENCE [LARGE SCALE GENOMIC DNA]</scope>
    <source>
        <strain evidence="6">Wuqing</strain>
    </source>
</reference>
<organism evidence="6 7">
    <name type="scientific">Thelohanellus kitauei</name>
    <name type="common">Myxosporean</name>
    <dbReference type="NCBI Taxonomy" id="669202"/>
    <lineage>
        <taxon>Eukaryota</taxon>
        <taxon>Metazoa</taxon>
        <taxon>Cnidaria</taxon>
        <taxon>Myxozoa</taxon>
        <taxon>Myxosporea</taxon>
        <taxon>Bivalvulida</taxon>
        <taxon>Platysporina</taxon>
        <taxon>Myxobolidae</taxon>
        <taxon>Thelohanellus</taxon>
    </lineage>
</organism>
<keyword evidence="4 5" id="KW-0472">Membrane</keyword>
<dbReference type="GO" id="GO:0022857">
    <property type="term" value="F:transmembrane transporter activity"/>
    <property type="evidence" value="ECO:0007669"/>
    <property type="project" value="InterPro"/>
</dbReference>
<evidence type="ECO:0000256" key="4">
    <source>
        <dbReference type="ARBA" id="ARBA00023136"/>
    </source>
</evidence>
<evidence type="ECO:0000256" key="2">
    <source>
        <dbReference type="ARBA" id="ARBA00022692"/>
    </source>
</evidence>
<sequence>MACMRIYIQKRKLAFIGMFLTLMACYVYRTTLSPTVLVMFRDPNGPETHGDKNAKVIGNDVKSNTSSLLKFTPRIELDRTRQSNLLSAYFYGYFITNFTGAILVFLYGPRKIMIIGLSGSTIFNFFTVAASYIPGYEYELIFFCRFMIGAFCGPLYSSIHALIARWSPKVELTTNSVLTHTGNIVGLIVAFGTGYFVDYSLHSWEYYLYFAGCLGVLTLVYWCFFVYDQPWYHPSINEEELEYIITSLYPRGIPEKPTIKDIPFRRMFSCRYTYIVCIAHMSNNFILYAFLTNHAKYLNYYFKIAPSMASVLSIIPFATNTVFQLIASSTISFIQKMVDMPVTFHRRVAGCIGSRDIISAEILLSLSMGLLAFNQPGFFTQIIEISPPHASLTMGFSNMMAAIPGFLTSLLLNELILSSVRNDS</sequence>
<dbReference type="PANTHER" id="PTHR11662">
    <property type="entry name" value="SOLUTE CARRIER FAMILY 17"/>
    <property type="match status" value="1"/>
</dbReference>
<evidence type="ECO:0000313" key="7">
    <source>
        <dbReference type="Proteomes" id="UP000031668"/>
    </source>
</evidence>